<feature type="compositionally biased region" description="Polar residues" evidence="1">
    <location>
        <begin position="11"/>
        <end position="22"/>
    </location>
</feature>
<dbReference type="EMBL" id="MOOB01000775">
    <property type="protein sequence ID" value="OQE38875.1"/>
    <property type="molecule type" value="Genomic_DNA"/>
</dbReference>
<feature type="non-terminal residue" evidence="2">
    <location>
        <position position="1"/>
    </location>
</feature>
<evidence type="ECO:0000313" key="2">
    <source>
        <dbReference type="EMBL" id="OQE38875.1"/>
    </source>
</evidence>
<evidence type="ECO:0000256" key="1">
    <source>
        <dbReference type="SAM" id="MobiDB-lite"/>
    </source>
</evidence>
<organism evidence="2 3">
    <name type="scientific">Penicillium nalgiovense</name>
    <dbReference type="NCBI Taxonomy" id="60175"/>
    <lineage>
        <taxon>Eukaryota</taxon>
        <taxon>Fungi</taxon>
        <taxon>Dikarya</taxon>
        <taxon>Ascomycota</taxon>
        <taxon>Pezizomycotina</taxon>
        <taxon>Eurotiomycetes</taxon>
        <taxon>Eurotiomycetidae</taxon>
        <taxon>Eurotiales</taxon>
        <taxon>Aspergillaceae</taxon>
        <taxon>Penicillium</taxon>
    </lineage>
</organism>
<keyword evidence="3" id="KW-1185">Reference proteome</keyword>
<dbReference type="AlphaFoldDB" id="A0A1V6UKD6"/>
<comment type="caution">
    <text evidence="2">The sequence shown here is derived from an EMBL/GenBank/DDBJ whole genome shotgun (WGS) entry which is preliminary data.</text>
</comment>
<feature type="non-terminal residue" evidence="2">
    <location>
        <position position="83"/>
    </location>
</feature>
<protein>
    <submittedName>
        <fullName evidence="2">Uncharacterized protein</fullName>
    </submittedName>
</protein>
<reference evidence="3" key="1">
    <citation type="journal article" date="2017" name="Nat. Microbiol.">
        <title>Global analysis of biosynthetic gene clusters reveals vast potential of secondary metabolite production in Penicillium species.</title>
        <authorList>
            <person name="Nielsen J.C."/>
            <person name="Grijseels S."/>
            <person name="Prigent S."/>
            <person name="Ji B."/>
            <person name="Dainat J."/>
            <person name="Nielsen K.F."/>
            <person name="Frisvad J.C."/>
            <person name="Workman M."/>
            <person name="Nielsen J."/>
        </authorList>
    </citation>
    <scope>NUCLEOTIDE SEQUENCE [LARGE SCALE GENOMIC DNA]</scope>
    <source>
        <strain evidence="3">IBT 13039</strain>
    </source>
</reference>
<name>A0A1V6UKD6_PENNA</name>
<proteinExistence type="predicted"/>
<evidence type="ECO:0000313" key="3">
    <source>
        <dbReference type="Proteomes" id="UP000191691"/>
    </source>
</evidence>
<sequence length="83" mass="8789">LAIRPIRASQVPKSTSLDGSSNAEFRDAGVISNSERPLIVTWQAIQGRGLMSAGYLGVNAASCVGTTLKHTMQRTGNETEANE</sequence>
<accession>A0A1V6UKD6</accession>
<dbReference type="Proteomes" id="UP000191691">
    <property type="component" value="Unassembled WGS sequence"/>
</dbReference>
<gene>
    <name evidence="2" type="ORF">PENNAL_c0775G06844</name>
</gene>
<feature type="region of interest" description="Disordered" evidence="1">
    <location>
        <begin position="1"/>
        <end position="22"/>
    </location>
</feature>